<protein>
    <recommendedName>
        <fullName evidence="5">Epoxide hydrolase N-terminal domain-containing protein</fullName>
    </recommendedName>
</protein>
<keyword evidence="2" id="KW-0058">Aromatic hydrocarbons catabolism</keyword>
<dbReference type="EMBL" id="JACCBA010000001">
    <property type="protein sequence ID" value="NYD50016.1"/>
    <property type="molecule type" value="Genomic_DNA"/>
</dbReference>
<dbReference type="Pfam" id="PF06441">
    <property type="entry name" value="EHN"/>
    <property type="match status" value="1"/>
</dbReference>
<feature type="region of interest" description="Disordered" evidence="4">
    <location>
        <begin position="184"/>
        <end position="245"/>
    </location>
</feature>
<dbReference type="GO" id="GO:0097176">
    <property type="term" value="P:epoxide metabolic process"/>
    <property type="evidence" value="ECO:0007669"/>
    <property type="project" value="TreeGrafter"/>
</dbReference>
<dbReference type="PANTHER" id="PTHR21661:SF35">
    <property type="entry name" value="EPOXIDE HYDROLASE"/>
    <property type="match status" value="1"/>
</dbReference>
<keyword evidence="3" id="KW-0378">Hydrolase</keyword>
<dbReference type="SUPFAM" id="SSF53474">
    <property type="entry name" value="alpha/beta-Hydrolases"/>
    <property type="match status" value="1"/>
</dbReference>
<gene>
    <name evidence="6" type="ORF">BJY14_005999</name>
</gene>
<evidence type="ECO:0000313" key="7">
    <source>
        <dbReference type="Proteomes" id="UP000529783"/>
    </source>
</evidence>
<evidence type="ECO:0000256" key="3">
    <source>
        <dbReference type="ARBA" id="ARBA00022801"/>
    </source>
</evidence>
<evidence type="ECO:0000259" key="5">
    <source>
        <dbReference type="Pfam" id="PF06441"/>
    </source>
</evidence>
<proteinExistence type="inferred from homology"/>
<dbReference type="AlphaFoldDB" id="A0A7Y9JIN9"/>
<dbReference type="PANTHER" id="PTHR21661">
    <property type="entry name" value="EPOXIDE HYDROLASE 1-RELATED"/>
    <property type="match status" value="1"/>
</dbReference>
<feature type="compositionally biased region" description="Low complexity" evidence="4">
    <location>
        <begin position="189"/>
        <end position="198"/>
    </location>
</feature>
<evidence type="ECO:0000256" key="2">
    <source>
        <dbReference type="ARBA" id="ARBA00022797"/>
    </source>
</evidence>
<evidence type="ECO:0000256" key="1">
    <source>
        <dbReference type="ARBA" id="ARBA00010088"/>
    </source>
</evidence>
<dbReference type="Proteomes" id="UP000529783">
    <property type="component" value="Unassembled WGS sequence"/>
</dbReference>
<dbReference type="RefSeq" id="WP_218905635.1">
    <property type="nucleotide sequence ID" value="NZ_JACCBA010000001.1"/>
</dbReference>
<reference evidence="6 7" key="1">
    <citation type="submission" date="2020-07" db="EMBL/GenBank/DDBJ databases">
        <title>Sequencing the genomes of 1000 actinobacteria strains.</title>
        <authorList>
            <person name="Klenk H.-P."/>
        </authorList>
    </citation>
    <scope>NUCLEOTIDE SEQUENCE [LARGE SCALE GENOMIC DNA]</scope>
    <source>
        <strain evidence="6 7">DSM 40398</strain>
    </source>
</reference>
<evidence type="ECO:0000313" key="6">
    <source>
        <dbReference type="EMBL" id="NYD50016.1"/>
    </source>
</evidence>
<keyword evidence="7" id="KW-1185">Reference proteome</keyword>
<organism evidence="6 7">
    <name type="scientific">Actinomadura luteofluorescens</name>
    <dbReference type="NCBI Taxonomy" id="46163"/>
    <lineage>
        <taxon>Bacteria</taxon>
        <taxon>Bacillati</taxon>
        <taxon>Actinomycetota</taxon>
        <taxon>Actinomycetes</taxon>
        <taxon>Streptosporangiales</taxon>
        <taxon>Thermomonosporaceae</taxon>
        <taxon>Actinomadura</taxon>
    </lineage>
</organism>
<accession>A0A7Y9JIN9</accession>
<comment type="similarity">
    <text evidence="1">Belongs to the peptidase S33 family.</text>
</comment>
<feature type="domain" description="Epoxide hydrolase N-terminal" evidence="5">
    <location>
        <begin position="5"/>
        <end position="104"/>
    </location>
</feature>
<evidence type="ECO:0000256" key="4">
    <source>
        <dbReference type="SAM" id="MobiDB-lite"/>
    </source>
</evidence>
<dbReference type="InterPro" id="IPR029058">
    <property type="entry name" value="AB_hydrolase_fold"/>
</dbReference>
<dbReference type="InterPro" id="IPR010497">
    <property type="entry name" value="Epoxide_hydro_N"/>
</dbReference>
<dbReference type="GO" id="GO:0004301">
    <property type="term" value="F:epoxide hydrolase activity"/>
    <property type="evidence" value="ECO:0007669"/>
    <property type="project" value="TreeGrafter"/>
</dbReference>
<comment type="caution">
    <text evidence="6">The sequence shown here is derived from an EMBL/GenBank/DDBJ whole genome shotgun (WGS) entry which is preliminary data.</text>
</comment>
<name>A0A7Y9JIN9_9ACTN</name>
<dbReference type="Gene3D" id="3.40.50.1820">
    <property type="entry name" value="alpha/beta hydrolase"/>
    <property type="match status" value="1"/>
</dbReference>
<sequence>MTPVITVPDADLDDLRSRLRRTRWPDTWPVPGWSAGTDPAELRRLTAYWADGYDWRTHEAAINALPSHFADIDGTPVHYLRFDGEHPDALPIVLTHGWPSTVLELVELARRLSAPSHYGGVPADAFTVIVPSLPGFAFSPQRPSLEAEQTHELWHRLMHDELGFTRYAAHGGDLGAGISARLAERPTPKHSSASTSSRSPHRPPTTPRPSPRRSKRTSTPSLPGAPKRAATSTNKARARSHWDTA</sequence>